<keyword evidence="1" id="KW-0597">Phosphoprotein</keyword>
<gene>
    <name evidence="8" type="ORF">SAMN05660748_1987</name>
</gene>
<dbReference type="Gene3D" id="3.40.50.2300">
    <property type="match status" value="1"/>
</dbReference>
<dbReference type="Pfam" id="PF00072">
    <property type="entry name" value="Response_reg"/>
    <property type="match status" value="1"/>
</dbReference>
<evidence type="ECO:0000313" key="9">
    <source>
        <dbReference type="Proteomes" id="UP000219435"/>
    </source>
</evidence>
<dbReference type="GO" id="GO:0032993">
    <property type="term" value="C:protein-DNA complex"/>
    <property type="evidence" value="ECO:0007669"/>
    <property type="project" value="TreeGrafter"/>
</dbReference>
<accession>A0A285V6P3</accession>
<dbReference type="AlphaFoldDB" id="A0A285V6P3"/>
<organism evidence="8 9">
    <name type="scientific">Blastococcus aggregatus</name>
    <dbReference type="NCBI Taxonomy" id="38502"/>
    <lineage>
        <taxon>Bacteria</taxon>
        <taxon>Bacillati</taxon>
        <taxon>Actinomycetota</taxon>
        <taxon>Actinomycetes</taxon>
        <taxon>Geodermatophilales</taxon>
        <taxon>Geodermatophilaceae</taxon>
        <taxon>Blastococcus</taxon>
    </lineage>
</organism>
<feature type="DNA-binding region" description="OmpR/PhoB-type" evidence="5">
    <location>
        <begin position="146"/>
        <end position="245"/>
    </location>
</feature>
<keyword evidence="9" id="KW-1185">Reference proteome</keyword>
<reference evidence="9" key="1">
    <citation type="submission" date="2017-08" db="EMBL/GenBank/DDBJ databases">
        <authorList>
            <person name="Varghese N."/>
            <person name="Submissions S."/>
        </authorList>
    </citation>
    <scope>NUCLEOTIDE SEQUENCE [LARGE SCALE GENOMIC DNA]</scope>
    <source>
        <strain evidence="9">DSM 4725</strain>
    </source>
</reference>
<dbReference type="OrthoDB" id="116118at2"/>
<dbReference type="Gene3D" id="1.10.10.10">
    <property type="entry name" value="Winged helix-like DNA-binding domain superfamily/Winged helix DNA-binding domain"/>
    <property type="match status" value="1"/>
</dbReference>
<proteinExistence type="predicted"/>
<dbReference type="CDD" id="cd00156">
    <property type="entry name" value="REC"/>
    <property type="match status" value="1"/>
</dbReference>
<dbReference type="InterPro" id="IPR036388">
    <property type="entry name" value="WH-like_DNA-bd_sf"/>
</dbReference>
<keyword evidence="3 5" id="KW-0238">DNA-binding</keyword>
<dbReference type="SMART" id="SM00862">
    <property type="entry name" value="Trans_reg_C"/>
    <property type="match status" value="1"/>
</dbReference>
<comment type="caution">
    <text evidence="4">Lacks conserved residue(s) required for the propagation of feature annotation.</text>
</comment>
<dbReference type="PROSITE" id="PS51755">
    <property type="entry name" value="OMPR_PHOB"/>
    <property type="match status" value="1"/>
</dbReference>
<dbReference type="InterPro" id="IPR016032">
    <property type="entry name" value="Sig_transdc_resp-reg_C-effctor"/>
</dbReference>
<evidence type="ECO:0000259" key="6">
    <source>
        <dbReference type="PROSITE" id="PS50110"/>
    </source>
</evidence>
<evidence type="ECO:0000313" key="8">
    <source>
        <dbReference type="EMBL" id="SOC49268.1"/>
    </source>
</evidence>
<dbReference type="GO" id="GO:0000156">
    <property type="term" value="F:phosphorelay response regulator activity"/>
    <property type="evidence" value="ECO:0007669"/>
    <property type="project" value="TreeGrafter"/>
</dbReference>
<dbReference type="SMART" id="SM00448">
    <property type="entry name" value="REC"/>
    <property type="match status" value="1"/>
</dbReference>
<feature type="domain" description="OmpR/PhoB-type" evidence="7">
    <location>
        <begin position="146"/>
        <end position="245"/>
    </location>
</feature>
<keyword evidence="2" id="KW-0902">Two-component regulatory system</keyword>
<dbReference type="Pfam" id="PF00486">
    <property type="entry name" value="Trans_reg_C"/>
    <property type="match status" value="1"/>
</dbReference>
<dbReference type="InterPro" id="IPR039420">
    <property type="entry name" value="WalR-like"/>
</dbReference>
<feature type="domain" description="Response regulatory" evidence="6">
    <location>
        <begin position="28"/>
        <end position="139"/>
    </location>
</feature>
<dbReference type="Proteomes" id="UP000219435">
    <property type="component" value="Unassembled WGS sequence"/>
</dbReference>
<dbReference type="GO" id="GO:0005829">
    <property type="term" value="C:cytosol"/>
    <property type="evidence" value="ECO:0007669"/>
    <property type="project" value="TreeGrafter"/>
</dbReference>
<dbReference type="InterPro" id="IPR001789">
    <property type="entry name" value="Sig_transdc_resp-reg_receiver"/>
</dbReference>
<dbReference type="PANTHER" id="PTHR48111:SF40">
    <property type="entry name" value="PHOSPHATE REGULON TRANSCRIPTIONAL REGULATORY PROTEIN PHOB"/>
    <property type="match status" value="1"/>
</dbReference>
<dbReference type="PROSITE" id="PS50110">
    <property type="entry name" value="RESPONSE_REGULATORY"/>
    <property type="match status" value="1"/>
</dbReference>
<sequence>MNSLQPPADAPPGVGAAWGGVSPRRRILLLVIDPDPEAAGLVDEFGDRLDVRICASAAEGLLMAGAAHPDVVLMRADLEDVPATTVVRLLNRRGDLPVVVAVGSEHPELVGAALEAGAVACVARPYRTAQLLSLVTALGPSSPDDGDVVRCGGLALSPGARTVRLRGSLIPLPPQEFRLLHFLMTHEGRVVSQAELWEAVWGRTAPSASNTVSVHLRRLRLRLGDDPRRPRLITTVGRSGYLLQAPAD</sequence>
<evidence type="ECO:0000256" key="3">
    <source>
        <dbReference type="ARBA" id="ARBA00023125"/>
    </source>
</evidence>
<evidence type="ECO:0000256" key="4">
    <source>
        <dbReference type="PROSITE-ProRule" id="PRU00169"/>
    </source>
</evidence>
<dbReference type="InterPro" id="IPR001867">
    <property type="entry name" value="OmpR/PhoB-type_DNA-bd"/>
</dbReference>
<dbReference type="SUPFAM" id="SSF52172">
    <property type="entry name" value="CheY-like"/>
    <property type="match status" value="1"/>
</dbReference>
<protein>
    <submittedName>
        <fullName evidence="8">DNA-binding response regulator, OmpR family, contains REC and winged-helix (WHTH) domain</fullName>
    </submittedName>
</protein>
<dbReference type="PANTHER" id="PTHR48111">
    <property type="entry name" value="REGULATOR OF RPOS"/>
    <property type="match status" value="1"/>
</dbReference>
<dbReference type="RefSeq" id="WP_097194777.1">
    <property type="nucleotide sequence ID" value="NZ_OBQI01000002.1"/>
</dbReference>
<dbReference type="GO" id="GO:0000976">
    <property type="term" value="F:transcription cis-regulatory region binding"/>
    <property type="evidence" value="ECO:0007669"/>
    <property type="project" value="TreeGrafter"/>
</dbReference>
<evidence type="ECO:0000256" key="1">
    <source>
        <dbReference type="ARBA" id="ARBA00022553"/>
    </source>
</evidence>
<evidence type="ECO:0000259" key="7">
    <source>
        <dbReference type="PROSITE" id="PS51755"/>
    </source>
</evidence>
<dbReference type="CDD" id="cd00383">
    <property type="entry name" value="trans_reg_C"/>
    <property type="match status" value="1"/>
</dbReference>
<name>A0A285V6P3_9ACTN</name>
<dbReference type="GO" id="GO:0006355">
    <property type="term" value="P:regulation of DNA-templated transcription"/>
    <property type="evidence" value="ECO:0007669"/>
    <property type="project" value="InterPro"/>
</dbReference>
<evidence type="ECO:0000256" key="2">
    <source>
        <dbReference type="ARBA" id="ARBA00023012"/>
    </source>
</evidence>
<dbReference type="InterPro" id="IPR011006">
    <property type="entry name" value="CheY-like_superfamily"/>
</dbReference>
<dbReference type="SUPFAM" id="SSF46894">
    <property type="entry name" value="C-terminal effector domain of the bipartite response regulators"/>
    <property type="match status" value="1"/>
</dbReference>
<evidence type="ECO:0000256" key="5">
    <source>
        <dbReference type="PROSITE-ProRule" id="PRU01091"/>
    </source>
</evidence>
<dbReference type="EMBL" id="OBQI01000002">
    <property type="protein sequence ID" value="SOC49268.1"/>
    <property type="molecule type" value="Genomic_DNA"/>
</dbReference>